<comment type="caution">
    <text evidence="1">The sequence shown here is derived from an EMBL/GenBank/DDBJ whole genome shotgun (WGS) entry which is preliminary data.</text>
</comment>
<protein>
    <submittedName>
        <fullName evidence="1">Uncharacterized mitochondrial protein AtMg00810-like</fullName>
    </submittedName>
</protein>
<dbReference type="AlphaFoldDB" id="A0A6L2KWA3"/>
<accession>A0A6L2KWA3</accession>
<gene>
    <name evidence="1" type="ORF">Tci_024790</name>
</gene>
<dbReference type="EMBL" id="BKCJ010003074">
    <property type="protein sequence ID" value="GEU52812.1"/>
    <property type="molecule type" value="Genomic_DNA"/>
</dbReference>
<proteinExistence type="predicted"/>
<name>A0A6L2KWA3_TANCI</name>
<organism evidence="1">
    <name type="scientific">Tanacetum cinerariifolium</name>
    <name type="common">Dalmatian daisy</name>
    <name type="synonym">Chrysanthemum cinerariifolium</name>
    <dbReference type="NCBI Taxonomy" id="118510"/>
    <lineage>
        <taxon>Eukaryota</taxon>
        <taxon>Viridiplantae</taxon>
        <taxon>Streptophyta</taxon>
        <taxon>Embryophyta</taxon>
        <taxon>Tracheophyta</taxon>
        <taxon>Spermatophyta</taxon>
        <taxon>Magnoliopsida</taxon>
        <taxon>eudicotyledons</taxon>
        <taxon>Gunneridae</taxon>
        <taxon>Pentapetalae</taxon>
        <taxon>asterids</taxon>
        <taxon>campanulids</taxon>
        <taxon>Asterales</taxon>
        <taxon>Asteraceae</taxon>
        <taxon>Asteroideae</taxon>
        <taxon>Anthemideae</taxon>
        <taxon>Anthemidinae</taxon>
        <taxon>Tanacetum</taxon>
    </lineage>
</organism>
<reference evidence="1" key="1">
    <citation type="journal article" date="2019" name="Sci. Rep.">
        <title>Draft genome of Tanacetum cinerariifolium, the natural source of mosquito coil.</title>
        <authorList>
            <person name="Yamashiro T."/>
            <person name="Shiraishi A."/>
            <person name="Satake H."/>
            <person name="Nakayama K."/>
        </authorList>
    </citation>
    <scope>NUCLEOTIDE SEQUENCE</scope>
</reference>
<evidence type="ECO:0000313" key="1">
    <source>
        <dbReference type="EMBL" id="GEU52812.1"/>
    </source>
</evidence>
<dbReference type="PANTHER" id="PTHR11439">
    <property type="entry name" value="GAG-POL-RELATED RETROTRANSPOSON"/>
    <property type="match status" value="1"/>
</dbReference>
<dbReference type="PANTHER" id="PTHR11439:SF483">
    <property type="entry name" value="PEPTIDE SYNTHASE GLIP-LIKE, PUTATIVE (AFU_ORTHOLOGUE AFUA_3G12920)-RELATED"/>
    <property type="match status" value="1"/>
</dbReference>
<sequence>MCDEFAKIMHDEFEMSMMGKLLPWIKIKQMKDDIFFNQSTYIKEMLKKFGLEDSKPMKTLMSSDTKLTKDKECESVDSTKYQGMIGSLLYLMASRPDIMFSFCLCARFQEAPKTSYLEAVKRIFRYIKGTMHLGLWYPKGTGIETVVYADSNHAGDYVDRKSTSVLMSSSNKSPRDYSLKHKRVILVPLRQSHNLPSSPPSPPLIRTPPTSPIIINPLLSSLPPLSPSNILPKSPLNSPIFDATHLPSSLNSSNPTSSLLPP</sequence>